<dbReference type="InterPro" id="IPR001810">
    <property type="entry name" value="F-box_dom"/>
</dbReference>
<dbReference type="Pfam" id="PF12937">
    <property type="entry name" value="F-box-like"/>
    <property type="match status" value="1"/>
</dbReference>
<dbReference type="PROSITE" id="PS50181">
    <property type="entry name" value="FBOX"/>
    <property type="match status" value="1"/>
</dbReference>
<dbReference type="InterPro" id="IPR036047">
    <property type="entry name" value="F-box-like_dom_sf"/>
</dbReference>
<evidence type="ECO:0000313" key="3">
    <source>
        <dbReference type="Proteomes" id="UP000799770"/>
    </source>
</evidence>
<evidence type="ECO:0000259" key="1">
    <source>
        <dbReference type="PROSITE" id="PS50181"/>
    </source>
</evidence>
<sequence length="411" mass="47036">MDGADFSSLFARKPSNAARRDALEGIISQLTNHEWRYLRDRLATKSFQFDIIGSLPVELAVLVFAHLEPSAIYRSRRVSKKWNSLLKSEQLQRAAVGAWMDESICDELTALRTAQRYVRLRSGRPCHHVSIRMDFHLRNCFLVNDNMVWLSKPDARELNILNLRQGQRWQARGEAREIIRRVATSDRLVSFVTMNNTCYVIDPSTRKRSSFKLPLHLLHQVACRGSMVACAGMLDKKLNLYVWDHDTGRGDFELEVTNIPSSFPPYNFLILPIPAKRAISILSCCRAPGAHHLVCQTIDFTGKQLLKSVLPLPDKTGVHMLDYQPVDTKHRFAILGLAYVESSPGSSRIGFEFDDRSMTFTSIQCPSGPRNWVRDYGKMWWRNVSYALWSSKGNHTWATPLCRERTPRTVV</sequence>
<dbReference type="InterPro" id="IPR011047">
    <property type="entry name" value="Quinoprotein_ADH-like_sf"/>
</dbReference>
<name>A0A6A5YLK8_9PLEO</name>
<gene>
    <name evidence="2" type="ORF">BDV96DRAFT_288654</name>
</gene>
<dbReference type="EMBL" id="ML977351">
    <property type="protein sequence ID" value="KAF2107860.1"/>
    <property type="molecule type" value="Genomic_DNA"/>
</dbReference>
<organism evidence="2 3">
    <name type="scientific">Lophiotrema nucula</name>
    <dbReference type="NCBI Taxonomy" id="690887"/>
    <lineage>
        <taxon>Eukaryota</taxon>
        <taxon>Fungi</taxon>
        <taxon>Dikarya</taxon>
        <taxon>Ascomycota</taxon>
        <taxon>Pezizomycotina</taxon>
        <taxon>Dothideomycetes</taxon>
        <taxon>Pleosporomycetidae</taxon>
        <taxon>Pleosporales</taxon>
        <taxon>Lophiotremataceae</taxon>
        <taxon>Lophiotrema</taxon>
    </lineage>
</organism>
<feature type="domain" description="F-box" evidence="1">
    <location>
        <begin position="49"/>
        <end position="95"/>
    </location>
</feature>
<keyword evidence="3" id="KW-1185">Reference proteome</keyword>
<evidence type="ECO:0000313" key="2">
    <source>
        <dbReference type="EMBL" id="KAF2107860.1"/>
    </source>
</evidence>
<dbReference type="SUPFAM" id="SSF50998">
    <property type="entry name" value="Quinoprotein alcohol dehydrogenase-like"/>
    <property type="match status" value="1"/>
</dbReference>
<proteinExistence type="predicted"/>
<accession>A0A6A5YLK8</accession>
<dbReference type="SUPFAM" id="SSF81383">
    <property type="entry name" value="F-box domain"/>
    <property type="match status" value="1"/>
</dbReference>
<protein>
    <recommendedName>
        <fullName evidence="1">F-box domain-containing protein</fullName>
    </recommendedName>
</protein>
<reference evidence="2" key="1">
    <citation type="journal article" date="2020" name="Stud. Mycol.">
        <title>101 Dothideomycetes genomes: a test case for predicting lifestyles and emergence of pathogens.</title>
        <authorList>
            <person name="Haridas S."/>
            <person name="Albert R."/>
            <person name="Binder M."/>
            <person name="Bloem J."/>
            <person name="Labutti K."/>
            <person name="Salamov A."/>
            <person name="Andreopoulos B."/>
            <person name="Baker S."/>
            <person name="Barry K."/>
            <person name="Bills G."/>
            <person name="Bluhm B."/>
            <person name="Cannon C."/>
            <person name="Castanera R."/>
            <person name="Culley D."/>
            <person name="Daum C."/>
            <person name="Ezra D."/>
            <person name="Gonzalez J."/>
            <person name="Henrissat B."/>
            <person name="Kuo A."/>
            <person name="Liang C."/>
            <person name="Lipzen A."/>
            <person name="Lutzoni F."/>
            <person name="Magnuson J."/>
            <person name="Mondo S."/>
            <person name="Nolan M."/>
            <person name="Ohm R."/>
            <person name="Pangilinan J."/>
            <person name="Park H.-J."/>
            <person name="Ramirez L."/>
            <person name="Alfaro M."/>
            <person name="Sun H."/>
            <person name="Tritt A."/>
            <person name="Yoshinaga Y."/>
            <person name="Zwiers L.-H."/>
            <person name="Turgeon B."/>
            <person name="Goodwin S."/>
            <person name="Spatafora J."/>
            <person name="Crous P."/>
            <person name="Grigoriev I."/>
        </authorList>
    </citation>
    <scope>NUCLEOTIDE SEQUENCE</scope>
    <source>
        <strain evidence="2">CBS 627.86</strain>
    </source>
</reference>
<dbReference type="Proteomes" id="UP000799770">
    <property type="component" value="Unassembled WGS sequence"/>
</dbReference>
<dbReference type="Gene3D" id="1.20.1280.50">
    <property type="match status" value="1"/>
</dbReference>
<dbReference type="SMART" id="SM00256">
    <property type="entry name" value="FBOX"/>
    <property type="match status" value="1"/>
</dbReference>
<dbReference type="OrthoDB" id="5295250at2759"/>
<dbReference type="AlphaFoldDB" id="A0A6A5YLK8"/>